<dbReference type="InterPro" id="IPR014730">
    <property type="entry name" value="ETF_a/b_N"/>
</dbReference>
<evidence type="ECO:0000313" key="3">
    <source>
        <dbReference type="EMBL" id="SIM80063.1"/>
    </source>
</evidence>
<dbReference type="AlphaFoldDB" id="A0A1N5W461"/>
<evidence type="ECO:0000256" key="1">
    <source>
        <dbReference type="ARBA" id="ARBA00007557"/>
    </source>
</evidence>
<dbReference type="EMBL" id="LT671858">
    <property type="protein sequence ID" value="SIM80063.1"/>
    <property type="molecule type" value="Genomic_DNA"/>
</dbReference>
<dbReference type="PANTHER" id="PTHR21294">
    <property type="entry name" value="ELECTRON TRANSFER FLAVOPROTEIN BETA-SUBUNIT"/>
    <property type="match status" value="1"/>
</dbReference>
<organism evidence="3 4">
    <name type="scientific">Cuniculiplasma divulgatum</name>
    <dbReference type="NCBI Taxonomy" id="1673428"/>
    <lineage>
        <taxon>Archaea</taxon>
        <taxon>Methanobacteriati</taxon>
        <taxon>Thermoplasmatota</taxon>
        <taxon>Thermoplasmata</taxon>
        <taxon>Thermoplasmatales</taxon>
        <taxon>Cuniculiplasmataceae</taxon>
        <taxon>Cuniculiplasma</taxon>
    </lineage>
</organism>
<dbReference type="GO" id="GO:0009055">
    <property type="term" value="F:electron transfer activity"/>
    <property type="evidence" value="ECO:0007669"/>
    <property type="project" value="InterPro"/>
</dbReference>
<comment type="similarity">
    <text evidence="1">Belongs to the ETF beta-subunit/FixA family.</text>
</comment>
<evidence type="ECO:0000313" key="4">
    <source>
        <dbReference type="Proteomes" id="UP000195607"/>
    </source>
</evidence>
<dbReference type="InterPro" id="IPR014729">
    <property type="entry name" value="Rossmann-like_a/b/a_fold"/>
</dbReference>
<gene>
    <name evidence="3" type="ORF">CSP5_1655</name>
</gene>
<sequence>MIKMALEIIVMIKQVPDSSEVVIDPVTFTLNRGAARNVINPADENAVEQALLIKDKNPETHITVITMGPPFAETALLDCMARGVDRAILVTDRAFAGADTYPTGLTLAATITKIGKFNIIYAGEESTDSSTGHVGPGVAEFLGIEQASYTSNSWVEDGSVFAERQLEDGVETVKMEPPCLITVLTNANIPREATLRMKIDALKKGIETWTLADINLKPEWVGLKGSPTIVKSMRTINEKKREGKKFGVDEMDKFVDELVSKEILKFGGE</sequence>
<dbReference type="InterPro" id="IPR033948">
    <property type="entry name" value="ETF_beta_N"/>
</dbReference>
<dbReference type="Proteomes" id="UP000195607">
    <property type="component" value="Chromosome I"/>
</dbReference>
<dbReference type="InterPro" id="IPR012255">
    <property type="entry name" value="ETF_b"/>
</dbReference>
<dbReference type="RefSeq" id="WP_241869812.1">
    <property type="nucleotide sequence ID" value="NZ_LT671858.1"/>
</dbReference>
<protein>
    <submittedName>
        <fullName evidence="3">Electron transfer flavoprotein subunit beta</fullName>
    </submittedName>
</protein>
<dbReference type="PIRSF" id="PIRSF000090">
    <property type="entry name" value="Beta-ETF"/>
    <property type="match status" value="1"/>
</dbReference>
<name>A0A1N5W461_9ARCH</name>
<reference evidence="3 4" key="1">
    <citation type="submission" date="2016-04" db="EMBL/GenBank/DDBJ databases">
        <authorList>
            <person name="Evans L.H."/>
            <person name="Alamgir A."/>
            <person name="Owens N."/>
            <person name="Weber N.D."/>
            <person name="Virtaneva K."/>
            <person name="Barbian K."/>
            <person name="Babar A."/>
            <person name="Rosenke K."/>
        </authorList>
    </citation>
    <scope>NUCLEOTIDE SEQUENCE [LARGE SCALE GENOMIC DNA]</scope>
    <source>
        <strain evidence="4">S5(T) (JCM 30642 \VKM B-2941)</strain>
    </source>
</reference>
<dbReference type="InterPro" id="IPR000049">
    <property type="entry name" value="ET-Flavoprotein_bsu_CS"/>
</dbReference>
<accession>A0A1N5W461</accession>
<dbReference type="Gene3D" id="3.40.50.620">
    <property type="entry name" value="HUPs"/>
    <property type="match status" value="1"/>
</dbReference>
<dbReference type="SMART" id="SM00893">
    <property type="entry name" value="ETF"/>
    <property type="match status" value="1"/>
</dbReference>
<proteinExistence type="inferred from homology"/>
<dbReference type="SUPFAM" id="SSF52402">
    <property type="entry name" value="Adenine nucleotide alpha hydrolases-like"/>
    <property type="match status" value="1"/>
</dbReference>
<dbReference type="PROSITE" id="PS01065">
    <property type="entry name" value="ETF_BETA"/>
    <property type="match status" value="1"/>
</dbReference>
<dbReference type="CDD" id="cd01714">
    <property type="entry name" value="ETF_beta"/>
    <property type="match status" value="1"/>
</dbReference>
<evidence type="ECO:0000259" key="2">
    <source>
        <dbReference type="SMART" id="SM00893"/>
    </source>
</evidence>
<dbReference type="Pfam" id="PF01012">
    <property type="entry name" value="ETF"/>
    <property type="match status" value="1"/>
</dbReference>
<dbReference type="PANTHER" id="PTHR21294:SF17">
    <property type="entry name" value="PROTEIN FIXA"/>
    <property type="match status" value="1"/>
</dbReference>
<feature type="domain" description="Electron transfer flavoprotein alpha/beta-subunit N-terminal" evidence="2">
    <location>
        <begin position="27"/>
        <end position="218"/>
    </location>
</feature>
<dbReference type="GeneID" id="41588897"/>